<dbReference type="InterPro" id="IPR036388">
    <property type="entry name" value="WH-like_DNA-bd_sf"/>
</dbReference>
<evidence type="ECO:0000256" key="1">
    <source>
        <dbReference type="SAM" id="MobiDB-lite"/>
    </source>
</evidence>
<dbReference type="SMART" id="SM00347">
    <property type="entry name" value="HTH_MARR"/>
    <property type="match status" value="1"/>
</dbReference>
<sequence length="181" mass="19735">MTHSGPWLDDDEAEAWLALVSILEVLPAALDAQLLRDADLTFFEFLVLVQLAEAGDEPMRLSDLAAATHTSPPRLSRVIARLEKDGLVTRTADSDDARSRHADLTDAGWQRLETASPGHVDLVREIFVGPLTREQLGQARRIGSRILAVLDPGGSVLAGTRDSTRGRQGLSRLPQRPEVTD</sequence>
<dbReference type="SUPFAM" id="SSF46785">
    <property type="entry name" value="Winged helix' DNA-binding domain"/>
    <property type="match status" value="1"/>
</dbReference>
<feature type="region of interest" description="Disordered" evidence="1">
    <location>
        <begin position="157"/>
        <end position="181"/>
    </location>
</feature>
<reference evidence="3 4" key="1">
    <citation type="submission" date="2020-07" db="EMBL/GenBank/DDBJ databases">
        <title>Draft genome and description of Aeromicrobium phoceense strain Marseille-Q0843 isolated from healthy skin swab.</title>
        <authorList>
            <person name="Boxberger M."/>
            <person name="La Scola B."/>
        </authorList>
    </citation>
    <scope>NUCLEOTIDE SEQUENCE [LARGE SCALE GENOMIC DNA]</scope>
    <source>
        <strain evidence="3 4">Marseille-Q0843</strain>
    </source>
</reference>
<accession>A0A838XID3</accession>
<feature type="domain" description="HTH marR-type" evidence="2">
    <location>
        <begin position="12"/>
        <end position="148"/>
    </location>
</feature>
<dbReference type="AlphaFoldDB" id="A0A838XID3"/>
<dbReference type="RefSeq" id="WP_181756672.1">
    <property type="nucleotide sequence ID" value="NZ_DAMCVE010000001.1"/>
</dbReference>
<proteinExistence type="predicted"/>
<dbReference type="GO" id="GO:0003700">
    <property type="term" value="F:DNA-binding transcription factor activity"/>
    <property type="evidence" value="ECO:0007669"/>
    <property type="project" value="InterPro"/>
</dbReference>
<protein>
    <submittedName>
        <fullName evidence="3">MarR family transcriptional regulator</fullName>
    </submittedName>
</protein>
<dbReference type="PROSITE" id="PS50995">
    <property type="entry name" value="HTH_MARR_2"/>
    <property type="match status" value="1"/>
</dbReference>
<dbReference type="PANTHER" id="PTHR33164">
    <property type="entry name" value="TRANSCRIPTIONAL REGULATOR, MARR FAMILY"/>
    <property type="match status" value="1"/>
</dbReference>
<dbReference type="InterPro" id="IPR036390">
    <property type="entry name" value="WH_DNA-bd_sf"/>
</dbReference>
<dbReference type="Proteomes" id="UP000550354">
    <property type="component" value="Unassembled WGS sequence"/>
</dbReference>
<dbReference type="InterPro" id="IPR039422">
    <property type="entry name" value="MarR/SlyA-like"/>
</dbReference>
<evidence type="ECO:0000313" key="3">
    <source>
        <dbReference type="EMBL" id="MBA4609852.1"/>
    </source>
</evidence>
<name>A0A838XID3_9ACTN</name>
<dbReference type="InterPro" id="IPR000835">
    <property type="entry name" value="HTH_MarR-typ"/>
</dbReference>
<dbReference type="GO" id="GO:0006950">
    <property type="term" value="P:response to stress"/>
    <property type="evidence" value="ECO:0007669"/>
    <property type="project" value="TreeGrafter"/>
</dbReference>
<gene>
    <name evidence="3" type="ORF">H1W00_15330</name>
</gene>
<dbReference type="Gene3D" id="1.10.10.10">
    <property type="entry name" value="Winged helix-like DNA-binding domain superfamily/Winged helix DNA-binding domain"/>
    <property type="match status" value="1"/>
</dbReference>
<dbReference type="PANTHER" id="PTHR33164:SF99">
    <property type="entry name" value="MARR FAMILY REGULATORY PROTEIN"/>
    <property type="match status" value="1"/>
</dbReference>
<evidence type="ECO:0000313" key="4">
    <source>
        <dbReference type="Proteomes" id="UP000550354"/>
    </source>
</evidence>
<comment type="caution">
    <text evidence="3">The sequence shown here is derived from an EMBL/GenBank/DDBJ whole genome shotgun (WGS) entry which is preliminary data.</text>
</comment>
<organism evidence="3 4">
    <name type="scientific">Aeromicrobium phoceense</name>
    <dbReference type="NCBI Taxonomy" id="2754045"/>
    <lineage>
        <taxon>Bacteria</taxon>
        <taxon>Bacillati</taxon>
        <taxon>Actinomycetota</taxon>
        <taxon>Actinomycetes</taxon>
        <taxon>Propionibacteriales</taxon>
        <taxon>Nocardioidaceae</taxon>
        <taxon>Aeromicrobium</taxon>
    </lineage>
</organism>
<dbReference type="Pfam" id="PF01047">
    <property type="entry name" value="MarR"/>
    <property type="match status" value="1"/>
</dbReference>
<evidence type="ECO:0000259" key="2">
    <source>
        <dbReference type="PROSITE" id="PS50995"/>
    </source>
</evidence>
<keyword evidence="4" id="KW-1185">Reference proteome</keyword>
<dbReference type="EMBL" id="JACEOG010000002">
    <property type="protein sequence ID" value="MBA4609852.1"/>
    <property type="molecule type" value="Genomic_DNA"/>
</dbReference>